<feature type="domain" description="C2H2-type" evidence="9">
    <location>
        <begin position="155"/>
        <end position="182"/>
    </location>
</feature>
<accession>A0A8S4RWV6</accession>
<organism evidence="11 12">
    <name type="scientific">Pararge aegeria aegeria</name>
    <dbReference type="NCBI Taxonomy" id="348720"/>
    <lineage>
        <taxon>Eukaryota</taxon>
        <taxon>Metazoa</taxon>
        <taxon>Ecdysozoa</taxon>
        <taxon>Arthropoda</taxon>
        <taxon>Hexapoda</taxon>
        <taxon>Insecta</taxon>
        <taxon>Pterygota</taxon>
        <taxon>Neoptera</taxon>
        <taxon>Endopterygota</taxon>
        <taxon>Lepidoptera</taxon>
        <taxon>Glossata</taxon>
        <taxon>Ditrysia</taxon>
        <taxon>Papilionoidea</taxon>
        <taxon>Nymphalidae</taxon>
        <taxon>Satyrinae</taxon>
        <taxon>Satyrini</taxon>
        <taxon>Parargina</taxon>
        <taxon>Pararge</taxon>
    </lineage>
</organism>
<dbReference type="Gene3D" id="3.30.160.60">
    <property type="entry name" value="Classic Zinc Finger"/>
    <property type="match status" value="3"/>
</dbReference>
<dbReference type="PROSITE" id="PS50157">
    <property type="entry name" value="ZINC_FINGER_C2H2_2"/>
    <property type="match status" value="4"/>
</dbReference>
<dbReference type="InterPro" id="IPR012934">
    <property type="entry name" value="Znf_AD"/>
</dbReference>
<dbReference type="InterPro" id="IPR036236">
    <property type="entry name" value="Znf_C2H2_sf"/>
</dbReference>
<keyword evidence="6" id="KW-0539">Nucleus</keyword>
<comment type="subcellular location">
    <subcellularLocation>
        <location evidence="1">Nucleus</location>
    </subcellularLocation>
</comment>
<comment type="caution">
    <text evidence="8">Lacks conserved residue(s) required for the propagation of feature annotation.</text>
</comment>
<dbReference type="SUPFAM" id="SSF57716">
    <property type="entry name" value="Glucocorticoid receptor-like (DNA-binding domain)"/>
    <property type="match status" value="1"/>
</dbReference>
<evidence type="ECO:0000256" key="1">
    <source>
        <dbReference type="ARBA" id="ARBA00004123"/>
    </source>
</evidence>
<dbReference type="AlphaFoldDB" id="A0A8S4RWV6"/>
<evidence type="ECO:0000256" key="7">
    <source>
        <dbReference type="PROSITE-ProRule" id="PRU00042"/>
    </source>
</evidence>
<evidence type="ECO:0000256" key="3">
    <source>
        <dbReference type="ARBA" id="ARBA00022737"/>
    </source>
</evidence>
<dbReference type="PANTHER" id="PTHR24394:SF29">
    <property type="entry name" value="MYONEURIN"/>
    <property type="match status" value="1"/>
</dbReference>
<dbReference type="SUPFAM" id="SSF57667">
    <property type="entry name" value="beta-beta-alpha zinc fingers"/>
    <property type="match status" value="2"/>
</dbReference>
<sequence>MNLTNVEIYPNDGLPSSICVICNQKLDECIQFINLCKKSDFDLRKKSNYTSVEESDTIKVNENANIERELSKEFQCKDRITVEDCCTKLYEQKRLAQKQQCFTCGKIMSSRFRLKTHLATHLKDKQHSCTYCKKQFTIVENLNAHLRIHTGEKPYHCATCGETFAQSSGLIVHKRKHTGQMPYQCVLCPRRFKTIGNYKYHVRLGAHRRKEV</sequence>
<evidence type="ECO:0000259" key="10">
    <source>
        <dbReference type="PROSITE" id="PS51915"/>
    </source>
</evidence>
<keyword evidence="12" id="KW-1185">Reference proteome</keyword>
<dbReference type="InterPro" id="IPR013087">
    <property type="entry name" value="Znf_C2H2_type"/>
</dbReference>
<dbReference type="PROSITE" id="PS51915">
    <property type="entry name" value="ZAD"/>
    <property type="match status" value="1"/>
</dbReference>
<evidence type="ECO:0000313" key="11">
    <source>
        <dbReference type="EMBL" id="CAH2242300.1"/>
    </source>
</evidence>
<feature type="domain" description="C2H2-type" evidence="9">
    <location>
        <begin position="99"/>
        <end position="126"/>
    </location>
</feature>
<evidence type="ECO:0000256" key="5">
    <source>
        <dbReference type="ARBA" id="ARBA00022833"/>
    </source>
</evidence>
<name>A0A8S4RWV6_9NEOP</name>
<keyword evidence="3" id="KW-0677">Repeat</keyword>
<dbReference type="OrthoDB" id="9411774at2759"/>
<dbReference type="Pfam" id="PF00096">
    <property type="entry name" value="zf-C2H2"/>
    <property type="match status" value="3"/>
</dbReference>
<dbReference type="GO" id="GO:0008270">
    <property type="term" value="F:zinc ion binding"/>
    <property type="evidence" value="ECO:0007669"/>
    <property type="project" value="UniProtKB-KW"/>
</dbReference>
<dbReference type="Proteomes" id="UP000838756">
    <property type="component" value="Unassembled WGS sequence"/>
</dbReference>
<proteinExistence type="predicted"/>
<dbReference type="SMART" id="SM00355">
    <property type="entry name" value="ZnF_C2H2"/>
    <property type="match status" value="4"/>
</dbReference>
<comment type="caution">
    <text evidence="11">The sequence shown here is derived from an EMBL/GenBank/DDBJ whole genome shotgun (WGS) entry which is preliminary data.</text>
</comment>
<dbReference type="Pfam" id="PF07776">
    <property type="entry name" value="zf-AD"/>
    <property type="match status" value="1"/>
</dbReference>
<keyword evidence="5" id="KW-0862">Zinc</keyword>
<dbReference type="GO" id="GO:0000981">
    <property type="term" value="F:DNA-binding transcription factor activity, RNA polymerase II-specific"/>
    <property type="evidence" value="ECO:0007669"/>
    <property type="project" value="TreeGrafter"/>
</dbReference>
<evidence type="ECO:0000313" key="12">
    <source>
        <dbReference type="Proteomes" id="UP000838756"/>
    </source>
</evidence>
<dbReference type="FunFam" id="3.30.160.60:FF:000688">
    <property type="entry name" value="zinc finger protein 197 isoform X1"/>
    <property type="match status" value="1"/>
</dbReference>
<feature type="domain" description="ZAD" evidence="10">
    <location>
        <begin position="1"/>
        <end position="46"/>
    </location>
</feature>
<dbReference type="FunFam" id="3.30.160.60:FF:000110">
    <property type="entry name" value="Zinc finger protein-like"/>
    <property type="match status" value="1"/>
</dbReference>
<dbReference type="EMBL" id="CAKXAJ010025635">
    <property type="protein sequence ID" value="CAH2242300.1"/>
    <property type="molecule type" value="Genomic_DNA"/>
</dbReference>
<keyword evidence="4 7" id="KW-0863">Zinc-finger</keyword>
<evidence type="ECO:0000256" key="8">
    <source>
        <dbReference type="PROSITE-ProRule" id="PRU01263"/>
    </source>
</evidence>
<keyword evidence="2" id="KW-0479">Metal-binding</keyword>
<gene>
    <name evidence="11" type="primary">jg25214</name>
    <name evidence="11" type="ORF">PAEG_LOCUS18628</name>
</gene>
<evidence type="ECO:0000256" key="4">
    <source>
        <dbReference type="ARBA" id="ARBA00022771"/>
    </source>
</evidence>
<feature type="domain" description="C2H2-type" evidence="9">
    <location>
        <begin position="183"/>
        <end position="212"/>
    </location>
</feature>
<dbReference type="GO" id="GO:0030674">
    <property type="term" value="F:protein-macromolecule adaptor activity"/>
    <property type="evidence" value="ECO:0007669"/>
    <property type="project" value="UniProtKB-ARBA"/>
</dbReference>
<feature type="domain" description="C2H2-type" evidence="9">
    <location>
        <begin position="127"/>
        <end position="154"/>
    </location>
</feature>
<evidence type="ECO:0000256" key="2">
    <source>
        <dbReference type="ARBA" id="ARBA00022723"/>
    </source>
</evidence>
<dbReference type="PANTHER" id="PTHR24394">
    <property type="entry name" value="ZINC FINGER PROTEIN"/>
    <property type="match status" value="1"/>
</dbReference>
<evidence type="ECO:0000259" key="9">
    <source>
        <dbReference type="PROSITE" id="PS50157"/>
    </source>
</evidence>
<reference evidence="11" key="1">
    <citation type="submission" date="2022-03" db="EMBL/GenBank/DDBJ databases">
        <authorList>
            <person name="Lindestad O."/>
        </authorList>
    </citation>
    <scope>NUCLEOTIDE SEQUENCE</scope>
</reference>
<dbReference type="PROSITE" id="PS00028">
    <property type="entry name" value="ZINC_FINGER_C2H2_1"/>
    <property type="match status" value="4"/>
</dbReference>
<dbReference type="GO" id="GO:0005634">
    <property type="term" value="C:nucleus"/>
    <property type="evidence" value="ECO:0007669"/>
    <property type="project" value="UniProtKB-SubCell"/>
</dbReference>
<protein>
    <submittedName>
        <fullName evidence="11">Jg25214 protein</fullName>
    </submittedName>
</protein>
<evidence type="ECO:0000256" key="6">
    <source>
        <dbReference type="ARBA" id="ARBA00023242"/>
    </source>
</evidence>